<comment type="caution">
    <text evidence="2">The sequence shown here is derived from an EMBL/GenBank/DDBJ whole genome shotgun (WGS) entry which is preliminary data.</text>
</comment>
<dbReference type="InterPro" id="IPR002711">
    <property type="entry name" value="HNH"/>
</dbReference>
<proteinExistence type="predicted"/>
<evidence type="ECO:0000313" key="2">
    <source>
        <dbReference type="EMBL" id="MFH5773579.1"/>
    </source>
</evidence>
<gene>
    <name evidence="2" type="ORF">ACHFJ0_04955</name>
</gene>
<dbReference type="EMBL" id="JBIMPR010000003">
    <property type="protein sequence ID" value="MFH5773579.1"/>
    <property type="molecule type" value="Genomic_DNA"/>
</dbReference>
<dbReference type="RefSeq" id="WP_395132437.1">
    <property type="nucleotide sequence ID" value="NZ_JBIMPR010000003.1"/>
</dbReference>
<dbReference type="GO" id="GO:0004519">
    <property type="term" value="F:endonuclease activity"/>
    <property type="evidence" value="ECO:0007669"/>
    <property type="project" value="UniProtKB-KW"/>
</dbReference>
<dbReference type="Pfam" id="PF01844">
    <property type="entry name" value="HNH"/>
    <property type="match status" value="1"/>
</dbReference>
<dbReference type="Gene3D" id="1.10.30.50">
    <property type="match status" value="1"/>
</dbReference>
<reference evidence="2 3" key="1">
    <citation type="submission" date="2024-10" db="EMBL/GenBank/DDBJ databases">
        <title>Paracoccus drimophilus sp. nov., a novel bacterium from corn roots in Hunan.</title>
        <authorList>
            <person name="Li X."/>
        </authorList>
    </citation>
    <scope>NUCLEOTIDE SEQUENCE [LARGE SCALE GENOMIC DNA]</scope>
    <source>
        <strain evidence="2 3">NGMCC 1.201697</strain>
    </source>
</reference>
<keyword evidence="2" id="KW-0378">Hydrolase</keyword>
<accession>A0ABW7LIG1</accession>
<dbReference type="SMART" id="SM00507">
    <property type="entry name" value="HNHc"/>
    <property type="match status" value="1"/>
</dbReference>
<keyword evidence="3" id="KW-1185">Reference proteome</keyword>
<keyword evidence="2" id="KW-0255">Endonuclease</keyword>
<protein>
    <submittedName>
        <fullName evidence="2">HNH endonuclease</fullName>
    </submittedName>
</protein>
<dbReference type="CDD" id="cd00085">
    <property type="entry name" value="HNHc"/>
    <property type="match status" value="1"/>
</dbReference>
<dbReference type="Proteomes" id="UP001609376">
    <property type="component" value="Unassembled WGS sequence"/>
</dbReference>
<dbReference type="InterPro" id="IPR003615">
    <property type="entry name" value="HNH_nuc"/>
</dbReference>
<name>A0ABW7LIG1_9RHOB</name>
<organism evidence="2 3">
    <name type="scientific">Paracoccus broussonetiae subsp. drimophilus</name>
    <dbReference type="NCBI Taxonomy" id="3373869"/>
    <lineage>
        <taxon>Bacteria</taxon>
        <taxon>Pseudomonadati</taxon>
        <taxon>Pseudomonadota</taxon>
        <taxon>Alphaproteobacteria</taxon>
        <taxon>Rhodobacterales</taxon>
        <taxon>Paracoccaceae</taxon>
        <taxon>Paracoccus</taxon>
        <taxon>Paracoccus broussonetiae</taxon>
    </lineage>
</organism>
<sequence>MRDRFTCRMCGVMHADTSMLEADHIVPHKGNPKLFWDEKNLQCLCSDCHRGAKQRLDRAGEIHKRD</sequence>
<feature type="domain" description="HNH nuclease" evidence="1">
    <location>
        <begin position="1"/>
        <end position="50"/>
    </location>
</feature>
<evidence type="ECO:0000259" key="1">
    <source>
        <dbReference type="SMART" id="SM00507"/>
    </source>
</evidence>
<evidence type="ECO:0000313" key="3">
    <source>
        <dbReference type="Proteomes" id="UP001609376"/>
    </source>
</evidence>
<keyword evidence="2" id="KW-0540">Nuclease</keyword>